<proteinExistence type="predicted"/>
<gene>
    <name evidence="3" type="ORF">J2T07_002843</name>
</gene>
<reference evidence="3 4" key="1">
    <citation type="submission" date="2023-07" db="EMBL/GenBank/DDBJ databases">
        <title>Sorghum-associated microbial communities from plants grown in Nebraska, USA.</title>
        <authorList>
            <person name="Schachtman D."/>
        </authorList>
    </citation>
    <scope>NUCLEOTIDE SEQUENCE [LARGE SCALE GENOMIC DNA]</scope>
    <source>
        <strain evidence="3 4">CC60</strain>
    </source>
</reference>
<evidence type="ECO:0000256" key="1">
    <source>
        <dbReference type="SAM" id="MobiDB-lite"/>
    </source>
</evidence>
<organism evidence="3 4">
    <name type="scientific">Luteibacter jiangsuensis</name>
    <dbReference type="NCBI Taxonomy" id="637577"/>
    <lineage>
        <taxon>Bacteria</taxon>
        <taxon>Pseudomonadati</taxon>
        <taxon>Pseudomonadota</taxon>
        <taxon>Gammaproteobacteria</taxon>
        <taxon>Lysobacterales</taxon>
        <taxon>Rhodanobacteraceae</taxon>
        <taxon>Luteibacter</taxon>
    </lineage>
</organism>
<evidence type="ECO:0008006" key="5">
    <source>
        <dbReference type="Google" id="ProtNLM"/>
    </source>
</evidence>
<feature type="signal peptide" evidence="2">
    <location>
        <begin position="1"/>
        <end position="22"/>
    </location>
</feature>
<evidence type="ECO:0000313" key="3">
    <source>
        <dbReference type="EMBL" id="MDQ0010637.1"/>
    </source>
</evidence>
<accession>A0ABT9T062</accession>
<feature type="region of interest" description="Disordered" evidence="1">
    <location>
        <begin position="97"/>
        <end position="131"/>
    </location>
</feature>
<dbReference type="EMBL" id="JAUSSK010000004">
    <property type="protein sequence ID" value="MDQ0010637.1"/>
    <property type="molecule type" value="Genomic_DNA"/>
</dbReference>
<keyword evidence="2" id="KW-0732">Signal</keyword>
<keyword evidence="4" id="KW-1185">Reference proteome</keyword>
<name>A0ABT9T062_9GAMM</name>
<dbReference type="Proteomes" id="UP001237737">
    <property type="component" value="Unassembled WGS sequence"/>
</dbReference>
<evidence type="ECO:0000256" key="2">
    <source>
        <dbReference type="SAM" id="SignalP"/>
    </source>
</evidence>
<evidence type="ECO:0000313" key="4">
    <source>
        <dbReference type="Proteomes" id="UP001237737"/>
    </source>
</evidence>
<feature type="chain" id="PRO_5047257398" description="Secreted protein" evidence="2">
    <location>
        <begin position="23"/>
        <end position="131"/>
    </location>
</feature>
<protein>
    <recommendedName>
        <fullName evidence="5">Secreted protein</fullName>
    </recommendedName>
</protein>
<sequence length="131" mass="14133">MRKLRIMWATVVSITLTVEVVAANHVASTSNGRNLVNPASPIQARSWSSPLVPEVINTKRAPRRVIGIPFTEPRRYSAAAEWATRAALFALMATDKISGGSRDDTGDIGKRSLPPPDPYASPFGSFTGSVR</sequence>
<comment type="caution">
    <text evidence="3">The sequence shown here is derived from an EMBL/GenBank/DDBJ whole genome shotgun (WGS) entry which is preliminary data.</text>
</comment>
<dbReference type="RefSeq" id="WP_306850742.1">
    <property type="nucleotide sequence ID" value="NZ_JAUSSK010000004.1"/>
</dbReference>
<feature type="compositionally biased region" description="Basic and acidic residues" evidence="1">
    <location>
        <begin position="101"/>
        <end position="110"/>
    </location>
</feature>